<dbReference type="CDD" id="cd07379">
    <property type="entry name" value="MPP_239FB"/>
    <property type="match status" value="1"/>
</dbReference>
<proteinExistence type="inferred from homology"/>
<evidence type="ECO:0000313" key="4">
    <source>
        <dbReference type="EMBL" id="CAI8006337.1"/>
    </source>
</evidence>
<dbReference type="SUPFAM" id="SSF56300">
    <property type="entry name" value="Metallo-dependent phosphatases"/>
    <property type="match status" value="1"/>
</dbReference>
<protein>
    <submittedName>
        <fullName evidence="4">Metallophosphoesterase domain-containing protein 1</fullName>
    </submittedName>
</protein>
<dbReference type="AlphaFoldDB" id="A0AA35R8J9"/>
<comment type="similarity">
    <text evidence="1">Belongs to the UPF0046 family.</text>
</comment>
<dbReference type="PANTHER" id="PTHR12905">
    <property type="entry name" value="METALLOPHOSPHOESTERASE"/>
    <property type="match status" value="1"/>
</dbReference>
<gene>
    <name evidence="4" type="ORF">GBAR_LOCUS4650</name>
</gene>
<dbReference type="Proteomes" id="UP001174909">
    <property type="component" value="Unassembled WGS sequence"/>
</dbReference>
<dbReference type="InterPro" id="IPR051693">
    <property type="entry name" value="UPF0046_metallophosphoest"/>
</dbReference>
<name>A0AA35R8J9_GEOBA</name>
<feature type="domain" description="Calcineurin-like phosphoesterase" evidence="3">
    <location>
        <begin position="183"/>
        <end position="375"/>
    </location>
</feature>
<dbReference type="Gene3D" id="3.60.21.10">
    <property type="match status" value="1"/>
</dbReference>
<keyword evidence="5" id="KW-1185">Reference proteome</keyword>
<dbReference type="InterPro" id="IPR004843">
    <property type="entry name" value="Calcineurin-like_PHP"/>
</dbReference>
<feature type="region of interest" description="Disordered" evidence="2">
    <location>
        <begin position="1"/>
        <end position="31"/>
    </location>
</feature>
<evidence type="ECO:0000313" key="5">
    <source>
        <dbReference type="Proteomes" id="UP001174909"/>
    </source>
</evidence>
<evidence type="ECO:0000256" key="2">
    <source>
        <dbReference type="SAM" id="MobiDB-lite"/>
    </source>
</evidence>
<reference evidence="4" key="1">
    <citation type="submission" date="2023-03" db="EMBL/GenBank/DDBJ databases">
        <authorList>
            <person name="Steffen K."/>
            <person name="Cardenas P."/>
        </authorList>
    </citation>
    <scope>NUCLEOTIDE SEQUENCE</scope>
</reference>
<evidence type="ECO:0000259" key="3">
    <source>
        <dbReference type="Pfam" id="PF00149"/>
    </source>
</evidence>
<evidence type="ECO:0000256" key="1">
    <source>
        <dbReference type="ARBA" id="ARBA00007993"/>
    </source>
</evidence>
<dbReference type="EMBL" id="CASHTH010000677">
    <property type="protein sequence ID" value="CAI8006337.1"/>
    <property type="molecule type" value="Genomic_DNA"/>
</dbReference>
<comment type="caution">
    <text evidence="4">The sequence shown here is derived from an EMBL/GenBank/DDBJ whole genome shotgun (WGS) entry which is preliminary data.</text>
</comment>
<dbReference type="GO" id="GO:0016787">
    <property type="term" value="F:hydrolase activity"/>
    <property type="evidence" value="ECO:0007669"/>
    <property type="project" value="InterPro"/>
</dbReference>
<organism evidence="4 5">
    <name type="scientific">Geodia barretti</name>
    <name type="common">Barrett's horny sponge</name>
    <dbReference type="NCBI Taxonomy" id="519541"/>
    <lineage>
        <taxon>Eukaryota</taxon>
        <taxon>Metazoa</taxon>
        <taxon>Porifera</taxon>
        <taxon>Demospongiae</taxon>
        <taxon>Heteroscleromorpha</taxon>
        <taxon>Tetractinellida</taxon>
        <taxon>Astrophorina</taxon>
        <taxon>Geodiidae</taxon>
        <taxon>Geodia</taxon>
    </lineage>
</organism>
<dbReference type="InterPro" id="IPR029052">
    <property type="entry name" value="Metallo-depent_PP-like"/>
</dbReference>
<accession>A0AA35R8J9</accession>
<dbReference type="PANTHER" id="PTHR12905:SF0">
    <property type="entry name" value="CALCINEURIN-LIKE PHOSPHOESTERASE DOMAIN-CONTAINING PROTEIN"/>
    <property type="match status" value="1"/>
</dbReference>
<dbReference type="Pfam" id="PF00149">
    <property type="entry name" value="Metallophos"/>
    <property type="match status" value="1"/>
</dbReference>
<sequence length="412" mass="45862">MEERKVPENCATPHPLHPQGGGGDPDSDLLPFLPPQLSDSGVRHPVVLCQRARHQLPPQVRHLEVDSLNKWSRILLGGEVARLLLNFPSLLRPKLSSEQRAVPDAVDGTARSLLHCLHVCVCRRMRGGAASVAPHPLAFCRIMYVHPLSLHPNKMWDILKVNQKVEKVIPLAPSSPKPANHTRFVCISDTHSHLPKDFQVPAGDVLIHAGDFSNTGLPREIDEFRQFLEGQPHPHKVVIAGNHDLPFDVANYGTLWRRFGHPRQFDSQQLRGLVIKARGVEYLEDSGTAINGISLWGSPWQPEFCDWAFNLPRGQPCQEKWDLIPSSVDVLVTHGPPLGHGDLCSNGMRAGCVQLLLTIQQRVLPQYHVFGHIHEGYGLTCDGHTTFINCSTCNLTYQPVHPPVVFDVPNKL</sequence>